<evidence type="ECO:0000313" key="8">
    <source>
        <dbReference type="EMBL" id="PNX70276.1"/>
    </source>
</evidence>
<feature type="chain" id="PRO_5014464321" evidence="6">
    <location>
        <begin position="25"/>
        <end position="62"/>
    </location>
</feature>
<dbReference type="Proteomes" id="UP000236291">
    <property type="component" value="Unassembled WGS sequence"/>
</dbReference>
<evidence type="ECO:0000256" key="3">
    <source>
        <dbReference type="ARBA" id="ARBA00022729"/>
    </source>
</evidence>
<keyword evidence="5" id="KW-0472">Membrane</keyword>
<evidence type="ECO:0000256" key="4">
    <source>
        <dbReference type="ARBA" id="ARBA00022989"/>
    </source>
</evidence>
<accession>A0A2K3KVG8</accession>
<dbReference type="EMBL" id="ASHM01112259">
    <property type="protein sequence ID" value="PNX70276.1"/>
    <property type="molecule type" value="Genomic_DNA"/>
</dbReference>
<dbReference type="InterPro" id="IPR024788">
    <property type="entry name" value="Malectin-like_Carb-bd_dom"/>
</dbReference>
<dbReference type="AlphaFoldDB" id="A0A2K3KVG8"/>
<comment type="caution">
    <text evidence="8">The sequence shown here is derived from an EMBL/GenBank/DDBJ whole genome shotgun (WGS) entry which is preliminary data.</text>
</comment>
<keyword evidence="8" id="KW-0675">Receptor</keyword>
<keyword evidence="4" id="KW-1133">Transmembrane helix</keyword>
<feature type="domain" description="Malectin-like" evidence="7">
    <location>
        <begin position="33"/>
        <end position="62"/>
    </location>
</feature>
<keyword evidence="8" id="KW-0418">Kinase</keyword>
<feature type="non-terminal residue" evidence="8">
    <location>
        <position position="62"/>
    </location>
</feature>
<keyword evidence="8" id="KW-0808">Transferase</keyword>
<evidence type="ECO:0000259" key="7">
    <source>
        <dbReference type="Pfam" id="PF12819"/>
    </source>
</evidence>
<evidence type="ECO:0000256" key="6">
    <source>
        <dbReference type="SAM" id="SignalP"/>
    </source>
</evidence>
<comment type="subcellular location">
    <subcellularLocation>
        <location evidence="1">Membrane</location>
        <topology evidence="1">Single-pass membrane protein</topology>
    </subcellularLocation>
</comment>
<dbReference type="GO" id="GO:0016020">
    <property type="term" value="C:membrane"/>
    <property type="evidence" value="ECO:0007669"/>
    <property type="project" value="UniProtKB-SubCell"/>
</dbReference>
<organism evidence="8 9">
    <name type="scientific">Trifolium pratense</name>
    <name type="common">Red clover</name>
    <dbReference type="NCBI Taxonomy" id="57577"/>
    <lineage>
        <taxon>Eukaryota</taxon>
        <taxon>Viridiplantae</taxon>
        <taxon>Streptophyta</taxon>
        <taxon>Embryophyta</taxon>
        <taxon>Tracheophyta</taxon>
        <taxon>Spermatophyta</taxon>
        <taxon>Magnoliopsida</taxon>
        <taxon>eudicotyledons</taxon>
        <taxon>Gunneridae</taxon>
        <taxon>Pentapetalae</taxon>
        <taxon>rosids</taxon>
        <taxon>fabids</taxon>
        <taxon>Fabales</taxon>
        <taxon>Fabaceae</taxon>
        <taxon>Papilionoideae</taxon>
        <taxon>50 kb inversion clade</taxon>
        <taxon>NPAAA clade</taxon>
        <taxon>Hologalegina</taxon>
        <taxon>IRL clade</taxon>
        <taxon>Trifolieae</taxon>
        <taxon>Trifolium</taxon>
    </lineage>
</organism>
<proteinExistence type="predicted"/>
<feature type="signal peptide" evidence="6">
    <location>
        <begin position="1"/>
        <end position="24"/>
    </location>
</feature>
<name>A0A2K3KVG8_TRIPR</name>
<gene>
    <name evidence="8" type="ORF">L195_g057230</name>
</gene>
<keyword evidence="3 6" id="KW-0732">Signal</keyword>
<evidence type="ECO:0000313" key="9">
    <source>
        <dbReference type="Proteomes" id="UP000236291"/>
    </source>
</evidence>
<evidence type="ECO:0000256" key="1">
    <source>
        <dbReference type="ARBA" id="ARBA00004167"/>
    </source>
</evidence>
<dbReference type="Pfam" id="PF12819">
    <property type="entry name" value="Malectin_like"/>
    <property type="match status" value="1"/>
</dbReference>
<evidence type="ECO:0000256" key="5">
    <source>
        <dbReference type="ARBA" id="ARBA00023136"/>
    </source>
</evidence>
<protein>
    <submittedName>
        <fullName evidence="8">Receptor-like protein kinase</fullName>
    </submittedName>
</protein>
<keyword evidence="2" id="KW-0812">Transmembrane</keyword>
<evidence type="ECO:0000256" key="2">
    <source>
        <dbReference type="ARBA" id="ARBA00022692"/>
    </source>
</evidence>
<dbReference type="STRING" id="57577.A0A2K3KVG8"/>
<dbReference type="GO" id="GO:0016301">
    <property type="term" value="F:kinase activity"/>
    <property type="evidence" value="ECO:0007669"/>
    <property type="project" value="UniProtKB-KW"/>
</dbReference>
<reference evidence="8 9" key="1">
    <citation type="journal article" date="2014" name="Am. J. Bot.">
        <title>Genome assembly and annotation for red clover (Trifolium pratense; Fabaceae).</title>
        <authorList>
            <person name="Istvanek J."/>
            <person name="Jaros M."/>
            <person name="Krenek A."/>
            <person name="Repkova J."/>
        </authorList>
    </citation>
    <scope>NUCLEOTIDE SEQUENCE [LARGE SCALE GENOMIC DNA]</scope>
    <source>
        <strain evidence="9">cv. Tatra</strain>
        <tissue evidence="8">Young leaves</tissue>
    </source>
</reference>
<reference evidence="8 9" key="2">
    <citation type="journal article" date="2017" name="Front. Plant Sci.">
        <title>Gene Classification and Mining of Molecular Markers Useful in Red Clover (Trifolium pratense) Breeding.</title>
        <authorList>
            <person name="Istvanek J."/>
            <person name="Dluhosova J."/>
            <person name="Dluhos P."/>
            <person name="Patkova L."/>
            <person name="Nedelnik J."/>
            <person name="Repkova J."/>
        </authorList>
    </citation>
    <scope>NUCLEOTIDE SEQUENCE [LARGE SCALE GENOMIC DNA]</scope>
    <source>
        <strain evidence="9">cv. Tatra</strain>
        <tissue evidence="8">Young leaves</tissue>
    </source>
</reference>
<sequence length="62" mass="6737">MMGMFLHFLSVLLGVLTILVLIQAQDLSGFISIDCGLPEHSSYSDRKTGIGYISDAKFIDTG</sequence>